<dbReference type="EMBL" id="KV441003">
    <property type="protein sequence ID" value="OAD66454.1"/>
    <property type="molecule type" value="Genomic_DNA"/>
</dbReference>
<dbReference type="Proteomes" id="UP000077315">
    <property type="component" value="Unassembled WGS sequence"/>
</dbReference>
<reference evidence="3" key="1">
    <citation type="submission" date="2015-06" db="EMBL/GenBank/DDBJ databases">
        <title>Expansion of signal transduction pathways in fungi by whole-genome duplication.</title>
        <authorList>
            <consortium name="DOE Joint Genome Institute"/>
            <person name="Corrochano L.M."/>
            <person name="Kuo A."/>
            <person name="Marcet-Houben M."/>
            <person name="Polaino S."/>
            <person name="Salamov A."/>
            <person name="Villalobos J.M."/>
            <person name="Alvarez M.I."/>
            <person name="Avalos J."/>
            <person name="Benito E.P."/>
            <person name="Benoit I."/>
            <person name="Burger G."/>
            <person name="Camino L.P."/>
            <person name="Canovas D."/>
            <person name="Cerda-Olmedo E."/>
            <person name="Cheng J.-F."/>
            <person name="Dominguez A."/>
            <person name="Elias M."/>
            <person name="Eslava A.P."/>
            <person name="Glaser F."/>
            <person name="Grimwood J."/>
            <person name="Gutierrez G."/>
            <person name="Heitman J."/>
            <person name="Henrissat B."/>
            <person name="Iturriaga E.A."/>
            <person name="Lang B.F."/>
            <person name="Lavin J.L."/>
            <person name="Lee S."/>
            <person name="Li W."/>
            <person name="Lindquist E."/>
            <person name="Lopez-Garcia S."/>
            <person name="Luque E.M."/>
            <person name="Marcos A.T."/>
            <person name="Martin J."/>
            <person name="McCluskey K."/>
            <person name="Medina H.R."/>
            <person name="Miralles-Duran A."/>
            <person name="Miyazaki A."/>
            <person name="Munoz-Torres E."/>
            <person name="Oguiza J.A."/>
            <person name="Ohm R."/>
            <person name="Olmedo M."/>
            <person name="Orejas M."/>
            <person name="Ortiz-Castellanos L."/>
            <person name="Pisabarro A.G."/>
            <person name="Rodriguez-Romero J."/>
            <person name="Ruiz-Herrera J."/>
            <person name="Ruiz-Vazquez R."/>
            <person name="Sanz C."/>
            <person name="Schackwitz W."/>
            <person name="Schmutz J."/>
            <person name="Shahriari M."/>
            <person name="Shelest E."/>
            <person name="Silva-Franco F."/>
            <person name="Soanes D."/>
            <person name="Syed K."/>
            <person name="Tagua V.G."/>
            <person name="Talbot N.J."/>
            <person name="Thon M."/>
            <person name="De vries R.P."/>
            <person name="Wiebenga A."/>
            <person name="Yadav J.S."/>
            <person name="Braun E.L."/>
            <person name="Baker S."/>
            <person name="Garre V."/>
            <person name="Horwitz B."/>
            <person name="Torres-Martinez S."/>
            <person name="Idnurm A."/>
            <person name="Herrera-Estrella A."/>
            <person name="Gabaldon T."/>
            <person name="Grigoriev I.V."/>
        </authorList>
    </citation>
    <scope>NUCLEOTIDE SEQUENCE [LARGE SCALE GENOMIC DNA]</scope>
    <source>
        <strain evidence="3">NRRL 1555(-)</strain>
    </source>
</reference>
<dbReference type="AlphaFoldDB" id="A0A162N7C0"/>
<keyword evidence="3" id="KW-1185">Reference proteome</keyword>
<sequence length="125" mass="14901">MGFIERIKAHVEMWKIEKYTKRRPVDTPDFEQKDRDFYDQYYKDGVYLHHHQRDANDPTQHFPSSPGGKGLARKTTLLRSKSERLVRSSEKYNILKTNTKTNNLKEYTFGTITANNWSFNLLMRL</sequence>
<organism evidence="2 3">
    <name type="scientific">Phycomyces blakesleeanus (strain ATCC 8743b / DSM 1359 / FGSC 10004 / NBRC 33097 / NRRL 1555)</name>
    <dbReference type="NCBI Taxonomy" id="763407"/>
    <lineage>
        <taxon>Eukaryota</taxon>
        <taxon>Fungi</taxon>
        <taxon>Fungi incertae sedis</taxon>
        <taxon>Mucoromycota</taxon>
        <taxon>Mucoromycotina</taxon>
        <taxon>Mucoromycetes</taxon>
        <taxon>Mucorales</taxon>
        <taxon>Phycomycetaceae</taxon>
        <taxon>Phycomyces</taxon>
    </lineage>
</organism>
<dbReference type="RefSeq" id="XP_018284494.1">
    <property type="nucleotide sequence ID" value="XM_018437457.1"/>
</dbReference>
<evidence type="ECO:0000313" key="2">
    <source>
        <dbReference type="EMBL" id="OAD66454.1"/>
    </source>
</evidence>
<dbReference type="GeneID" id="28998363"/>
<feature type="region of interest" description="Disordered" evidence="1">
    <location>
        <begin position="52"/>
        <end position="76"/>
    </location>
</feature>
<accession>A0A162N7C0</accession>
<dbReference type="InParanoid" id="A0A162N7C0"/>
<dbReference type="VEuPathDB" id="FungiDB:PHYBLDRAFT_175266"/>
<protein>
    <submittedName>
        <fullName evidence="2">Uncharacterized protein</fullName>
    </submittedName>
</protein>
<gene>
    <name evidence="2" type="ORF">PHYBLDRAFT_175266</name>
</gene>
<evidence type="ECO:0000256" key="1">
    <source>
        <dbReference type="SAM" id="MobiDB-lite"/>
    </source>
</evidence>
<dbReference type="OrthoDB" id="2271250at2759"/>
<evidence type="ECO:0000313" key="3">
    <source>
        <dbReference type="Proteomes" id="UP000077315"/>
    </source>
</evidence>
<proteinExistence type="predicted"/>
<name>A0A162N7C0_PHYB8</name>